<evidence type="ECO:0000313" key="1">
    <source>
        <dbReference type="EMBL" id="GAA4795295.1"/>
    </source>
</evidence>
<gene>
    <name evidence="1" type="ORF">GCM10023231_24630</name>
</gene>
<dbReference type="EMBL" id="BAABIQ010000036">
    <property type="protein sequence ID" value="GAA4795295.1"/>
    <property type="molecule type" value="Genomic_DNA"/>
</dbReference>
<proteinExistence type="predicted"/>
<keyword evidence="2" id="KW-1185">Reference proteome</keyword>
<protein>
    <recommendedName>
        <fullName evidence="3">Helix-turn-helix domain-containing protein</fullName>
    </recommendedName>
</protein>
<evidence type="ECO:0008006" key="3">
    <source>
        <dbReference type="Google" id="ProtNLM"/>
    </source>
</evidence>
<evidence type="ECO:0000313" key="2">
    <source>
        <dbReference type="Proteomes" id="UP001501411"/>
    </source>
</evidence>
<accession>A0ABP9BJX3</accession>
<comment type="caution">
    <text evidence="1">The sequence shown here is derived from an EMBL/GenBank/DDBJ whole genome shotgun (WGS) entry which is preliminary data.</text>
</comment>
<reference evidence="2" key="1">
    <citation type="journal article" date="2019" name="Int. J. Syst. Evol. Microbiol.">
        <title>The Global Catalogue of Microorganisms (GCM) 10K type strain sequencing project: providing services to taxonomists for standard genome sequencing and annotation.</title>
        <authorList>
            <consortium name="The Broad Institute Genomics Platform"/>
            <consortium name="The Broad Institute Genome Sequencing Center for Infectious Disease"/>
            <person name="Wu L."/>
            <person name="Ma J."/>
        </authorList>
    </citation>
    <scope>NUCLEOTIDE SEQUENCE [LARGE SCALE GENOMIC DNA]</scope>
    <source>
        <strain evidence="2">JCM 18200</strain>
    </source>
</reference>
<organism evidence="1 2">
    <name type="scientific">Olivibacter ginsenosidimutans</name>
    <dbReference type="NCBI Taxonomy" id="1176537"/>
    <lineage>
        <taxon>Bacteria</taxon>
        <taxon>Pseudomonadati</taxon>
        <taxon>Bacteroidota</taxon>
        <taxon>Sphingobacteriia</taxon>
        <taxon>Sphingobacteriales</taxon>
        <taxon>Sphingobacteriaceae</taxon>
        <taxon>Olivibacter</taxon>
    </lineage>
</organism>
<dbReference type="Proteomes" id="UP001501411">
    <property type="component" value="Unassembled WGS sequence"/>
</dbReference>
<name>A0ABP9BJX3_9SPHI</name>
<sequence>MFVLNKLTYISKHTKNQLKTMMQTKIDELISLVKQMLQAIINLPDILRQLQNQPAPLAATPRILDNADVKQMLKIGDTKLYYLKKKKILKPYKLDGKDVYLENEVLDAIRRTGEL</sequence>